<name>A0A0S2KIH6_9BACT</name>
<evidence type="ECO:0000313" key="4">
    <source>
        <dbReference type="Proteomes" id="UP000056252"/>
    </source>
</evidence>
<gene>
    <name evidence="3" type="ORF">AS203_02565</name>
</gene>
<reference evidence="4" key="1">
    <citation type="submission" date="2015-11" db="EMBL/GenBank/DDBJ databases">
        <authorList>
            <person name="Holder M.E."/>
            <person name="Ajami N.J."/>
            <person name="Petrosino J.F."/>
        </authorList>
    </citation>
    <scope>NUCLEOTIDE SEQUENCE [LARGE SCALE GENOMIC DNA]</scope>
    <source>
        <strain evidence="4">F0113</strain>
    </source>
</reference>
<feature type="chain" id="PRO_5006601899" evidence="1">
    <location>
        <begin position="21"/>
        <end position="339"/>
    </location>
</feature>
<keyword evidence="1" id="KW-0732">Signal</keyword>
<dbReference type="SUPFAM" id="SSF52096">
    <property type="entry name" value="ClpP/crotonase"/>
    <property type="match status" value="1"/>
</dbReference>
<dbReference type="InterPro" id="IPR028204">
    <property type="entry name" value="Tricorn_C1"/>
</dbReference>
<organism evidence="3 4">
    <name type="scientific">Hoylesella enoeca</name>
    <dbReference type="NCBI Taxonomy" id="76123"/>
    <lineage>
        <taxon>Bacteria</taxon>
        <taxon>Pseudomonadati</taxon>
        <taxon>Bacteroidota</taxon>
        <taxon>Bacteroidia</taxon>
        <taxon>Bacteroidales</taxon>
        <taxon>Prevotellaceae</taxon>
        <taxon>Hoylesella</taxon>
    </lineage>
</organism>
<sequence>MTLKHSLLAFIVLLSTIVCISCVDETEFDNDPRGNFEALWRMIDEHYCFFDYKRQTYGLDWDAVHKKYAPQFNNSMSEDQLFEVLGNMLAELRDGHVNMYSRFNLARNWSWHENYPSNFSDTLYNKYIGTDYRQTNGLQYRILDDNIGYLRCASFQNGLGAGNLDEILSYFAPCNGLIIDIRNNGGGLITSAETLAARFTNKELLVGYMQHKTGKGHDDFSSMREQRLRPARGIRWQKRVVVLTNRRVYSAANEFVKYMRCCPKATIVGDKTGGGAGLPFSSELPNGWSIRFSACPMYDKDRNSTEFGIEPDYKVGLTMTDITQGRDAIIEYARNLLMQ</sequence>
<dbReference type="KEGG" id="peo:AS203_02565"/>
<dbReference type="Gene3D" id="3.30.750.44">
    <property type="match status" value="1"/>
</dbReference>
<dbReference type="PANTHER" id="PTHR11261:SF3">
    <property type="entry name" value="RETINOL-BINDING PROTEIN 3"/>
    <property type="match status" value="1"/>
</dbReference>
<dbReference type="STRING" id="76123.AS203_02565"/>
<dbReference type="AlphaFoldDB" id="A0A0S2KIH6"/>
<dbReference type="RefSeq" id="WP_025065897.1">
    <property type="nucleotide sequence ID" value="NZ_CP013195.1"/>
</dbReference>
<dbReference type="InterPro" id="IPR005151">
    <property type="entry name" value="Tail-specific_protease"/>
</dbReference>
<accession>A0A0S2KIH6</accession>
<dbReference type="Proteomes" id="UP000056252">
    <property type="component" value="Chromosome"/>
</dbReference>
<dbReference type="GO" id="GO:0006508">
    <property type="term" value="P:proteolysis"/>
    <property type="evidence" value="ECO:0007669"/>
    <property type="project" value="InterPro"/>
</dbReference>
<dbReference type="InterPro" id="IPR029045">
    <property type="entry name" value="ClpP/crotonase-like_dom_sf"/>
</dbReference>
<dbReference type="PANTHER" id="PTHR11261">
    <property type="entry name" value="INTERPHOTORECEPTOR RETINOID-BINDING PROTEIN"/>
    <property type="match status" value="1"/>
</dbReference>
<evidence type="ECO:0000256" key="1">
    <source>
        <dbReference type="SAM" id="SignalP"/>
    </source>
</evidence>
<dbReference type="GO" id="GO:0008236">
    <property type="term" value="F:serine-type peptidase activity"/>
    <property type="evidence" value="ECO:0007669"/>
    <property type="project" value="InterPro"/>
</dbReference>
<dbReference type="Gene3D" id="3.90.226.10">
    <property type="entry name" value="2-enoyl-CoA Hydratase, Chain A, domain 1"/>
    <property type="match status" value="1"/>
</dbReference>
<dbReference type="eggNOG" id="COG0793">
    <property type="taxonomic scope" value="Bacteria"/>
</dbReference>
<dbReference type="CDD" id="cd07563">
    <property type="entry name" value="Peptidase_S41_IRBP"/>
    <property type="match status" value="1"/>
</dbReference>
<dbReference type="SMART" id="SM00245">
    <property type="entry name" value="TSPc"/>
    <property type="match status" value="1"/>
</dbReference>
<keyword evidence="4" id="KW-1185">Reference proteome</keyword>
<dbReference type="Pfam" id="PF14684">
    <property type="entry name" value="Tricorn_C1"/>
    <property type="match status" value="1"/>
</dbReference>
<feature type="domain" description="Tail specific protease" evidence="2">
    <location>
        <begin position="116"/>
        <end position="316"/>
    </location>
</feature>
<evidence type="ECO:0000259" key="2">
    <source>
        <dbReference type="SMART" id="SM00245"/>
    </source>
</evidence>
<protein>
    <submittedName>
        <fullName evidence="3">Peptidase S41</fullName>
    </submittedName>
</protein>
<dbReference type="EMBL" id="CP013195">
    <property type="protein sequence ID" value="ALO48109.1"/>
    <property type="molecule type" value="Genomic_DNA"/>
</dbReference>
<proteinExistence type="predicted"/>
<feature type="signal peptide" evidence="1">
    <location>
        <begin position="1"/>
        <end position="20"/>
    </location>
</feature>
<dbReference type="OrthoDB" id="6397760at2"/>
<dbReference type="Pfam" id="PF03572">
    <property type="entry name" value="Peptidase_S41"/>
    <property type="match status" value="1"/>
</dbReference>
<evidence type="ECO:0000313" key="3">
    <source>
        <dbReference type="EMBL" id="ALO48109.1"/>
    </source>
</evidence>